<accession>A0A495JFK3</accession>
<feature type="signal peptide" evidence="1">
    <location>
        <begin position="1"/>
        <end position="28"/>
    </location>
</feature>
<protein>
    <submittedName>
        <fullName evidence="2">Surface-anchored protein</fullName>
    </submittedName>
</protein>
<evidence type="ECO:0000313" key="2">
    <source>
        <dbReference type="EMBL" id="RKR86839.1"/>
    </source>
</evidence>
<dbReference type="Proteomes" id="UP000277671">
    <property type="component" value="Unassembled WGS sequence"/>
</dbReference>
<comment type="caution">
    <text evidence="2">The sequence shown here is derived from an EMBL/GenBank/DDBJ whole genome shotgun (WGS) entry which is preliminary data.</text>
</comment>
<gene>
    <name evidence="2" type="ORF">BDK92_1107</name>
</gene>
<dbReference type="NCBIfam" id="TIGR03769">
    <property type="entry name" value="P_ac_wall_RPT"/>
    <property type="match status" value="1"/>
</dbReference>
<evidence type="ECO:0000313" key="3">
    <source>
        <dbReference type="Proteomes" id="UP000277671"/>
    </source>
</evidence>
<organism evidence="2 3">
    <name type="scientific">Micromonospora pisi</name>
    <dbReference type="NCBI Taxonomy" id="589240"/>
    <lineage>
        <taxon>Bacteria</taxon>
        <taxon>Bacillati</taxon>
        <taxon>Actinomycetota</taxon>
        <taxon>Actinomycetes</taxon>
        <taxon>Micromonosporales</taxon>
        <taxon>Micromonosporaceae</taxon>
        <taxon>Micromonospora</taxon>
    </lineage>
</organism>
<sequence>MRGRTTGLVAAMAAFTAGILAFSAPAQASAITVISQGHVDAIDVAYEEGEWGITIHDETVEPDVERDPADVLLVARHEAKTTVPDDPTYAFLGAPGAEVWVLPETQDTALLWPGLSAEEVEPGVFVGDSIQIRFKQVLGPDGLSLFTTDPVGAPTVLVDSEDGLPDAVTLPAGAHLHANWAFEKAGVYLIKVDATAQLAADGTRVTSAPAWIKFAVLS</sequence>
<dbReference type="RefSeq" id="WP_121161669.1">
    <property type="nucleotide sequence ID" value="NZ_RBKT01000001.1"/>
</dbReference>
<reference evidence="2 3" key="1">
    <citation type="submission" date="2018-10" db="EMBL/GenBank/DDBJ databases">
        <title>Sequencing the genomes of 1000 actinobacteria strains.</title>
        <authorList>
            <person name="Klenk H.-P."/>
        </authorList>
    </citation>
    <scope>NUCLEOTIDE SEQUENCE [LARGE SCALE GENOMIC DNA]</scope>
    <source>
        <strain evidence="2 3">DSM 45175</strain>
    </source>
</reference>
<name>A0A495JFK3_9ACTN</name>
<keyword evidence="1" id="KW-0732">Signal</keyword>
<dbReference type="EMBL" id="RBKT01000001">
    <property type="protein sequence ID" value="RKR86839.1"/>
    <property type="molecule type" value="Genomic_DNA"/>
</dbReference>
<dbReference type="OrthoDB" id="4424311at2"/>
<keyword evidence="3" id="KW-1185">Reference proteome</keyword>
<dbReference type="NCBIfam" id="NF038134">
    <property type="entry name" value="choice_anch_M"/>
    <property type="match status" value="1"/>
</dbReference>
<feature type="chain" id="PRO_5019747806" evidence="1">
    <location>
        <begin position="29"/>
        <end position="218"/>
    </location>
</feature>
<proteinExistence type="predicted"/>
<evidence type="ECO:0000256" key="1">
    <source>
        <dbReference type="SAM" id="SignalP"/>
    </source>
</evidence>
<dbReference type="AlphaFoldDB" id="A0A495JFK3"/>
<dbReference type="InterPro" id="IPR022435">
    <property type="entry name" value="Surface-anchored_actinobac"/>
</dbReference>